<reference evidence="1 2" key="1">
    <citation type="journal article" date="2019" name="Sci. Data">
        <title>Hybrid genome assembly and annotation of Danionella translucida.</title>
        <authorList>
            <person name="Kadobianskyi M."/>
            <person name="Schulze L."/>
            <person name="Schuelke M."/>
            <person name="Judkewitz B."/>
        </authorList>
    </citation>
    <scope>NUCLEOTIDE SEQUENCE [LARGE SCALE GENOMIC DNA]</scope>
    <source>
        <strain evidence="1 2">Bolton</strain>
    </source>
</reference>
<dbReference type="AlphaFoldDB" id="A0A553MZN8"/>
<evidence type="ECO:0000313" key="1">
    <source>
        <dbReference type="EMBL" id="TRY58647.1"/>
    </source>
</evidence>
<dbReference type="OrthoDB" id="9909645at2759"/>
<keyword evidence="2" id="KW-1185">Reference proteome</keyword>
<gene>
    <name evidence="1" type="ORF">DNTS_024790</name>
</gene>
<proteinExistence type="predicted"/>
<name>A0A553MZN8_9TELE</name>
<evidence type="ECO:0000313" key="2">
    <source>
        <dbReference type="Proteomes" id="UP000316079"/>
    </source>
</evidence>
<sequence>MSALEQRDRVCELGVCLEEAFIRRDWLQLCLLPGALHCYRNCCPVVLRRCPESFVKLEEAVSTGGIEQSWSAVIFLSELQSNHQEEKESITALINRVGQEERRLVYLSLCVAVWRAERETQSHTALLVARQHWERWPQMRASIHPDLTRTWLQESLDPPAKQLQGWKPGTCAEL</sequence>
<protein>
    <submittedName>
        <fullName evidence="1">Uncharacterized protein</fullName>
    </submittedName>
</protein>
<accession>A0A553MZN8</accession>
<dbReference type="Proteomes" id="UP000316079">
    <property type="component" value="Unassembled WGS sequence"/>
</dbReference>
<dbReference type="EMBL" id="SRMA01027178">
    <property type="protein sequence ID" value="TRY58647.1"/>
    <property type="molecule type" value="Genomic_DNA"/>
</dbReference>
<comment type="caution">
    <text evidence="1">The sequence shown here is derived from an EMBL/GenBank/DDBJ whole genome shotgun (WGS) entry which is preliminary data.</text>
</comment>
<organism evidence="1 2">
    <name type="scientific">Danionella cerebrum</name>
    <dbReference type="NCBI Taxonomy" id="2873325"/>
    <lineage>
        <taxon>Eukaryota</taxon>
        <taxon>Metazoa</taxon>
        <taxon>Chordata</taxon>
        <taxon>Craniata</taxon>
        <taxon>Vertebrata</taxon>
        <taxon>Euteleostomi</taxon>
        <taxon>Actinopterygii</taxon>
        <taxon>Neopterygii</taxon>
        <taxon>Teleostei</taxon>
        <taxon>Ostariophysi</taxon>
        <taxon>Cypriniformes</taxon>
        <taxon>Danionidae</taxon>
        <taxon>Danioninae</taxon>
        <taxon>Danionella</taxon>
    </lineage>
</organism>
<feature type="non-terminal residue" evidence="1">
    <location>
        <position position="174"/>
    </location>
</feature>